<dbReference type="Pfam" id="PF02366">
    <property type="entry name" value="PMT"/>
    <property type="match status" value="1"/>
</dbReference>
<dbReference type="InterPro" id="IPR003342">
    <property type="entry name" value="ArnT-like_N"/>
</dbReference>
<feature type="domain" description="ArnT-like N-terminal" evidence="11">
    <location>
        <begin position="59"/>
        <end position="259"/>
    </location>
</feature>
<evidence type="ECO:0000256" key="7">
    <source>
        <dbReference type="ARBA" id="ARBA00022989"/>
    </source>
</evidence>
<dbReference type="Pfam" id="PF16192">
    <property type="entry name" value="PMT_4TMC"/>
    <property type="match status" value="1"/>
</dbReference>
<protein>
    <recommendedName>
        <fullName evidence="14">Dolichyl-phosphate-mannose--protein mannosyltransferase</fullName>
    </recommendedName>
</protein>
<feature type="transmembrane region" description="Helical" evidence="10">
    <location>
        <begin position="269"/>
        <end position="294"/>
    </location>
</feature>
<evidence type="ECO:0000256" key="1">
    <source>
        <dbReference type="ARBA" id="ARBA00004127"/>
    </source>
</evidence>
<dbReference type="PANTHER" id="PTHR10050">
    <property type="entry name" value="DOLICHYL-PHOSPHATE-MANNOSE--PROTEIN MANNOSYLTRANSFERASE"/>
    <property type="match status" value="1"/>
</dbReference>
<dbReference type="GO" id="GO:0006493">
    <property type="term" value="P:protein O-linked glycosylation"/>
    <property type="evidence" value="ECO:0007669"/>
    <property type="project" value="InterPro"/>
</dbReference>
<feature type="transmembrane region" description="Helical" evidence="10">
    <location>
        <begin position="456"/>
        <end position="474"/>
    </location>
</feature>
<comment type="subcellular location">
    <subcellularLocation>
        <location evidence="1">Endomembrane system</location>
        <topology evidence="1">Multi-pass membrane protein</topology>
    </subcellularLocation>
</comment>
<accession>A0A7S2ZAX4</accession>
<feature type="compositionally biased region" description="Polar residues" evidence="9">
    <location>
        <begin position="14"/>
        <end position="25"/>
    </location>
</feature>
<dbReference type="GO" id="GO:0000030">
    <property type="term" value="F:mannosyltransferase activity"/>
    <property type="evidence" value="ECO:0007669"/>
    <property type="project" value="InterPro"/>
</dbReference>
<organism evidence="13">
    <name type="scientific">Rhodosorus marinus</name>
    <dbReference type="NCBI Taxonomy" id="101924"/>
    <lineage>
        <taxon>Eukaryota</taxon>
        <taxon>Rhodophyta</taxon>
        <taxon>Stylonematophyceae</taxon>
        <taxon>Stylonematales</taxon>
        <taxon>Stylonemataceae</taxon>
        <taxon>Rhodosorus</taxon>
    </lineage>
</organism>
<feature type="transmembrane region" description="Helical" evidence="10">
    <location>
        <begin position="426"/>
        <end position="450"/>
    </location>
</feature>
<dbReference type="InterPro" id="IPR032421">
    <property type="entry name" value="PMT_4TMC"/>
</dbReference>
<evidence type="ECO:0000256" key="9">
    <source>
        <dbReference type="SAM" id="MobiDB-lite"/>
    </source>
</evidence>
<keyword evidence="4" id="KW-0328">Glycosyltransferase</keyword>
<comment type="similarity">
    <text evidence="3">Belongs to the glycosyltransferase 39 family.</text>
</comment>
<proteinExistence type="inferred from homology"/>
<evidence type="ECO:0000256" key="4">
    <source>
        <dbReference type="ARBA" id="ARBA00022676"/>
    </source>
</evidence>
<feature type="transmembrane region" description="Helical" evidence="10">
    <location>
        <begin position="244"/>
        <end position="262"/>
    </location>
</feature>
<feature type="transmembrane region" description="Helical" evidence="10">
    <location>
        <begin position="486"/>
        <end position="506"/>
    </location>
</feature>
<dbReference type="AlphaFoldDB" id="A0A7S2ZAX4"/>
<evidence type="ECO:0000259" key="12">
    <source>
        <dbReference type="Pfam" id="PF16192"/>
    </source>
</evidence>
<name>A0A7S2ZAX4_9RHOD</name>
<keyword evidence="8 10" id="KW-0472">Membrane</keyword>
<evidence type="ECO:0000256" key="6">
    <source>
        <dbReference type="ARBA" id="ARBA00022692"/>
    </source>
</evidence>
<evidence type="ECO:0000256" key="10">
    <source>
        <dbReference type="SAM" id="Phobius"/>
    </source>
</evidence>
<dbReference type="EMBL" id="HBHW01003207">
    <property type="protein sequence ID" value="CAE0034361.1"/>
    <property type="molecule type" value="Transcribed_RNA"/>
</dbReference>
<feature type="region of interest" description="Disordered" evidence="9">
    <location>
        <begin position="1"/>
        <end position="31"/>
    </location>
</feature>
<evidence type="ECO:0000256" key="8">
    <source>
        <dbReference type="ARBA" id="ARBA00023136"/>
    </source>
</evidence>
<evidence type="ECO:0000256" key="2">
    <source>
        <dbReference type="ARBA" id="ARBA00004922"/>
    </source>
</evidence>
<keyword evidence="6 10" id="KW-0812">Transmembrane</keyword>
<feature type="transmembrane region" description="Helical" evidence="10">
    <location>
        <begin position="221"/>
        <end position="238"/>
    </location>
</feature>
<comment type="pathway">
    <text evidence="2">Protein modification; protein glycosylation.</text>
</comment>
<evidence type="ECO:0000259" key="11">
    <source>
        <dbReference type="Pfam" id="PF02366"/>
    </source>
</evidence>
<dbReference type="InterPro" id="IPR027005">
    <property type="entry name" value="PMT-like"/>
</dbReference>
<keyword evidence="7 10" id="KW-1133">Transmembrane helix</keyword>
<dbReference type="UniPathway" id="UPA00378"/>
<reference evidence="13" key="1">
    <citation type="submission" date="2021-01" db="EMBL/GenBank/DDBJ databases">
        <authorList>
            <person name="Corre E."/>
            <person name="Pelletier E."/>
            <person name="Niang G."/>
            <person name="Scheremetjew M."/>
            <person name="Finn R."/>
            <person name="Kale V."/>
            <person name="Holt S."/>
            <person name="Cochrane G."/>
            <person name="Meng A."/>
            <person name="Brown T."/>
            <person name="Cohen L."/>
        </authorList>
    </citation>
    <scope>NUCLEOTIDE SEQUENCE</scope>
    <source>
        <strain evidence="13">CCMP 769</strain>
    </source>
</reference>
<evidence type="ECO:0000256" key="3">
    <source>
        <dbReference type="ARBA" id="ARBA00007222"/>
    </source>
</evidence>
<sequence>MGAPKGLRKRASKQHQTAQTKSAPNETADGPRAKKPVLVAGLTKFLGSLDWIDVALVVLFLVSSFVTRFYKIAEPAAVVFDEFHFWDFVAMYWRRTHLFDIHPPLGKLLLLLGGYMGGFQPGDFSADGIGKVYPSTESFVSLRQTAAFFGIFQPALTYLTSRALGCDFVSSITTGTMVLCENMILMESRFVLVDSQVLFFSQMALLCALHLWKQPPKSRSRWVMVLVTGFFAGCALSVKWTTLATPGIIAIVSFFGLFLPASRLSIRECVAAAASGLSIYVFADWVHFALSVYAGMGDAFLPPHYQATLIGNKHYNASAKRRPFFPDLFVTKNVQMFRSNKSIKTRHPWESKWYEWILDLRGILYWTKGQRGVEQKIYLIGNPAVLLVAACAIVCMMLIVLYNVNRIRLRRMPKEKHPLNQYKIELPFNWLGPAMILLVAYWLNLLPFIFVQRAAFIYHYIPGLYYAILLTGLLMNNLPGRVKTQLGAAIIVATVFCFYHWLPWVYGLPLTIDGQKSLELFPRWN</sequence>
<feature type="domain" description="Protein O-mannosyl-transferase C-terminal four TM" evidence="12">
    <location>
        <begin position="328"/>
        <end position="524"/>
    </location>
</feature>
<dbReference type="GO" id="GO:0016020">
    <property type="term" value="C:membrane"/>
    <property type="evidence" value="ECO:0007669"/>
    <property type="project" value="InterPro"/>
</dbReference>
<feature type="transmembrane region" description="Helical" evidence="10">
    <location>
        <begin position="384"/>
        <end position="405"/>
    </location>
</feature>
<evidence type="ECO:0000256" key="5">
    <source>
        <dbReference type="ARBA" id="ARBA00022679"/>
    </source>
</evidence>
<evidence type="ECO:0000313" key="13">
    <source>
        <dbReference type="EMBL" id="CAE0034361.1"/>
    </source>
</evidence>
<keyword evidence="5" id="KW-0808">Transferase</keyword>
<evidence type="ECO:0008006" key="14">
    <source>
        <dbReference type="Google" id="ProtNLM"/>
    </source>
</evidence>
<gene>
    <name evidence="13" type="ORF">RMAR00112_LOCUS2307</name>
</gene>
<dbReference type="GO" id="GO:0012505">
    <property type="term" value="C:endomembrane system"/>
    <property type="evidence" value="ECO:0007669"/>
    <property type="project" value="UniProtKB-SubCell"/>
</dbReference>
<feature type="compositionally biased region" description="Basic residues" evidence="9">
    <location>
        <begin position="1"/>
        <end position="13"/>
    </location>
</feature>